<evidence type="ECO:0000259" key="1">
    <source>
        <dbReference type="Pfam" id="PF01738"/>
    </source>
</evidence>
<sequence>MPQRHTTSVILPPHGNEGLLGLPPDPKGIVLFAHGSGSSRLSPRNTMVAGVLQQAGLATLLFDLLTEHEAAQRNNVFDIPLLADRLNAAVAWAGAFPATRGLPIGLFGASTGGAAALVAAAGRRDVRAVVSRGGRPDLAGEALAKVSAPTLLIVGGADPAVLDLNQQAMRRMKCHCRLEVIPGATHLFEEPGALEMVANSARDWLRRYLAEAGPGR</sequence>
<dbReference type="InterPro" id="IPR050261">
    <property type="entry name" value="FrsA_esterase"/>
</dbReference>
<dbReference type="GO" id="GO:0016787">
    <property type="term" value="F:hydrolase activity"/>
    <property type="evidence" value="ECO:0007669"/>
    <property type="project" value="UniProtKB-KW"/>
</dbReference>
<dbReference type="SUPFAM" id="SSF53474">
    <property type="entry name" value="alpha/beta-Hydrolases"/>
    <property type="match status" value="1"/>
</dbReference>
<accession>A0A2S6MW59</accession>
<keyword evidence="2" id="KW-0378">Hydrolase</keyword>
<feature type="domain" description="Dienelactone hydrolase" evidence="1">
    <location>
        <begin position="82"/>
        <end position="207"/>
    </location>
</feature>
<dbReference type="PANTHER" id="PTHR22946">
    <property type="entry name" value="DIENELACTONE HYDROLASE DOMAIN-CONTAINING PROTEIN-RELATED"/>
    <property type="match status" value="1"/>
</dbReference>
<gene>
    <name evidence="2" type="ORF">CCS01_30000</name>
</gene>
<comment type="caution">
    <text evidence="2">The sequence shown here is derived from an EMBL/GenBank/DDBJ whole genome shotgun (WGS) entry which is preliminary data.</text>
</comment>
<name>A0A2S6MW59_RHOGL</name>
<dbReference type="Gene3D" id="3.40.50.1820">
    <property type="entry name" value="alpha/beta hydrolase"/>
    <property type="match status" value="1"/>
</dbReference>
<dbReference type="OrthoDB" id="9810066at2"/>
<dbReference type="InterPro" id="IPR002925">
    <property type="entry name" value="Dienelactn_hydro"/>
</dbReference>
<evidence type="ECO:0000313" key="3">
    <source>
        <dbReference type="Proteomes" id="UP000239724"/>
    </source>
</evidence>
<protein>
    <submittedName>
        <fullName evidence="2">Hydrolase</fullName>
    </submittedName>
</protein>
<dbReference type="Proteomes" id="UP000239724">
    <property type="component" value="Unassembled WGS sequence"/>
</dbReference>
<organism evidence="2 3">
    <name type="scientific">Rhodopila globiformis</name>
    <name type="common">Rhodopseudomonas globiformis</name>
    <dbReference type="NCBI Taxonomy" id="1071"/>
    <lineage>
        <taxon>Bacteria</taxon>
        <taxon>Pseudomonadati</taxon>
        <taxon>Pseudomonadota</taxon>
        <taxon>Alphaproteobacteria</taxon>
        <taxon>Acetobacterales</taxon>
        <taxon>Acetobacteraceae</taxon>
        <taxon>Rhodopila</taxon>
    </lineage>
</organism>
<evidence type="ECO:0000313" key="2">
    <source>
        <dbReference type="EMBL" id="PPQ26589.1"/>
    </source>
</evidence>
<proteinExistence type="predicted"/>
<dbReference type="EMBL" id="NHRY01000269">
    <property type="protein sequence ID" value="PPQ26589.1"/>
    <property type="molecule type" value="Genomic_DNA"/>
</dbReference>
<reference evidence="2 3" key="1">
    <citation type="journal article" date="2018" name="Arch. Microbiol.">
        <title>New insights into the metabolic potential of the phototrophic purple bacterium Rhodopila globiformis DSM 161(T) from its draft genome sequence and evidence for a vanadium-dependent nitrogenase.</title>
        <authorList>
            <person name="Imhoff J.F."/>
            <person name="Rahn T."/>
            <person name="Kunzel S."/>
            <person name="Neulinger S.C."/>
        </authorList>
    </citation>
    <scope>NUCLEOTIDE SEQUENCE [LARGE SCALE GENOMIC DNA]</scope>
    <source>
        <strain evidence="2 3">DSM 161</strain>
    </source>
</reference>
<dbReference type="InterPro" id="IPR029058">
    <property type="entry name" value="AB_hydrolase_fold"/>
</dbReference>
<dbReference type="Pfam" id="PF01738">
    <property type="entry name" value="DLH"/>
    <property type="match status" value="1"/>
</dbReference>
<dbReference type="RefSeq" id="WP_104522652.1">
    <property type="nucleotide sequence ID" value="NZ_NHRY01000269.1"/>
</dbReference>
<dbReference type="AlphaFoldDB" id="A0A2S6MW59"/>
<keyword evidence="3" id="KW-1185">Reference proteome</keyword>